<dbReference type="WBParaSite" id="MBELARI_LOCUS9558">
    <property type="protein sequence ID" value="MBELARI_LOCUS9558"/>
    <property type="gene ID" value="MBELARI_LOCUS9558"/>
</dbReference>
<sequence length="314" mass="36019">METRPGGFEKLEKAGVSQLSDESNNKTEIGKRLNELRYSFAGRWKDKYPDRVDDSIDPVIHKKLEECQQQLQAMSAFSETSNQVENGGSTAILSPDFKWGNIFAKVDKKIKVERLSLQEDEKNVNKEEAKITGPSLRGNAYTGISYRRFKPEDIFAITRTNLDPMVETYGIGFYLHYAVSFPDYFIIAEHAGQPVAYIMGKDEGDGENYHGHVTALTVVDRFRKRRIATFLMEKLEKTSEKKNCYFVDLFVRKSNVAAIRLYESLGYIVYREIIDYYTGEKPENAYDMRKALPRDVKKKSVIPLKHPVHANDAD</sequence>
<evidence type="ECO:0000313" key="20">
    <source>
        <dbReference type="WBParaSite" id="MBELARI_LOCUS9558"/>
    </source>
</evidence>
<dbReference type="Proteomes" id="UP000887575">
    <property type="component" value="Unassembled WGS sequence"/>
</dbReference>
<evidence type="ECO:0000256" key="8">
    <source>
        <dbReference type="ARBA" id="ARBA00042295"/>
    </source>
</evidence>
<dbReference type="Gene3D" id="3.40.630.30">
    <property type="match status" value="1"/>
</dbReference>
<evidence type="ECO:0000256" key="5">
    <source>
        <dbReference type="ARBA" id="ARBA00039120"/>
    </source>
</evidence>
<evidence type="ECO:0000256" key="14">
    <source>
        <dbReference type="ARBA" id="ARBA00047402"/>
    </source>
</evidence>
<name>A0AAF3FS58_9BILA</name>
<evidence type="ECO:0000256" key="10">
    <source>
        <dbReference type="ARBA" id="ARBA00042723"/>
    </source>
</evidence>
<dbReference type="InterPro" id="IPR016181">
    <property type="entry name" value="Acyl_CoA_acyltransferase"/>
</dbReference>
<dbReference type="EC" id="2.3.1.254" evidence="5"/>
<feature type="compositionally biased region" description="Basic and acidic residues" evidence="17">
    <location>
        <begin position="1"/>
        <end position="13"/>
    </location>
</feature>
<dbReference type="GO" id="GO:0031416">
    <property type="term" value="C:NatB complex"/>
    <property type="evidence" value="ECO:0007669"/>
    <property type="project" value="TreeGrafter"/>
</dbReference>
<evidence type="ECO:0000256" key="15">
    <source>
        <dbReference type="ARBA" id="ARBA00048177"/>
    </source>
</evidence>
<evidence type="ECO:0000259" key="18">
    <source>
        <dbReference type="PROSITE" id="PS51186"/>
    </source>
</evidence>
<evidence type="ECO:0000256" key="13">
    <source>
        <dbReference type="ARBA" id="ARBA00047385"/>
    </source>
</evidence>
<evidence type="ECO:0000256" key="17">
    <source>
        <dbReference type="SAM" id="MobiDB-lite"/>
    </source>
</evidence>
<feature type="domain" description="N-acetyltransferase" evidence="18">
    <location>
        <begin position="144"/>
        <end position="293"/>
    </location>
</feature>
<comment type="catalytic activity">
    <reaction evidence="13">
        <text>N-terminal L-methionyl-L-aspartyl-[protein] + acetyl-CoA = N-terminal N(alpha)-acetyl-L-methionyl-L-aspartyl-[protein] + CoA + H(+)</text>
        <dbReference type="Rhea" id="RHEA:50480"/>
        <dbReference type="Rhea" id="RHEA-COMP:12692"/>
        <dbReference type="Rhea" id="RHEA-COMP:12693"/>
        <dbReference type="ChEBI" id="CHEBI:15378"/>
        <dbReference type="ChEBI" id="CHEBI:57287"/>
        <dbReference type="ChEBI" id="CHEBI:57288"/>
        <dbReference type="ChEBI" id="CHEBI:133045"/>
        <dbReference type="ChEBI" id="CHEBI:133063"/>
        <dbReference type="EC" id="2.3.1.254"/>
    </reaction>
</comment>
<feature type="region of interest" description="Disordered" evidence="17">
    <location>
        <begin position="1"/>
        <end position="27"/>
    </location>
</feature>
<comment type="catalytic activity">
    <reaction evidence="16">
        <text>N-terminal L-methionyl-L-glutamyl-[protein] + acetyl-CoA = N-terminal N(alpha)-acetyl-L-methionyl-L-glutamyl-[protein] + CoA + H(+)</text>
        <dbReference type="Rhea" id="RHEA:50488"/>
        <dbReference type="Rhea" id="RHEA-COMP:12696"/>
        <dbReference type="Rhea" id="RHEA-COMP:12697"/>
        <dbReference type="ChEBI" id="CHEBI:15378"/>
        <dbReference type="ChEBI" id="CHEBI:57287"/>
        <dbReference type="ChEBI" id="CHEBI:57288"/>
        <dbReference type="ChEBI" id="CHEBI:133359"/>
        <dbReference type="ChEBI" id="CHEBI:133360"/>
        <dbReference type="EC" id="2.3.1.254"/>
    </reaction>
</comment>
<comment type="catalytic activity">
    <reaction evidence="15">
        <text>N-terminal L-methionyl-L-glutaminyl-[protein] + acetyl-CoA = N-terminal N(alpha)-acetyl-L-methionyl-L-glutaminyl-[protein] + CoA + H(+)</text>
        <dbReference type="Rhea" id="RHEA:50492"/>
        <dbReference type="Rhea" id="RHEA-COMP:12698"/>
        <dbReference type="Rhea" id="RHEA-COMP:12699"/>
        <dbReference type="ChEBI" id="CHEBI:15378"/>
        <dbReference type="ChEBI" id="CHEBI:57287"/>
        <dbReference type="ChEBI" id="CHEBI:57288"/>
        <dbReference type="ChEBI" id="CHEBI:133361"/>
        <dbReference type="ChEBI" id="CHEBI:133362"/>
        <dbReference type="EC" id="2.3.1.254"/>
    </reaction>
</comment>
<keyword evidence="19" id="KW-1185">Reference proteome</keyword>
<dbReference type="PANTHER" id="PTHR45910">
    <property type="entry name" value="N-ALPHA-ACETYLTRANSFERASE 20"/>
    <property type="match status" value="1"/>
</dbReference>
<dbReference type="AlphaFoldDB" id="A0AAF3FS58"/>
<evidence type="ECO:0000256" key="9">
    <source>
        <dbReference type="ARBA" id="ARBA00042702"/>
    </source>
</evidence>
<evidence type="ECO:0000256" key="12">
    <source>
        <dbReference type="ARBA" id="ARBA00046112"/>
    </source>
</evidence>
<evidence type="ECO:0000256" key="16">
    <source>
        <dbReference type="ARBA" id="ARBA00048890"/>
    </source>
</evidence>
<dbReference type="PANTHER" id="PTHR45910:SF1">
    <property type="entry name" value="N-ALPHA-ACETYLTRANSFERASE 20"/>
    <property type="match status" value="1"/>
</dbReference>
<accession>A0AAF3FS58</accession>
<dbReference type="CDD" id="cd04301">
    <property type="entry name" value="NAT_SF"/>
    <property type="match status" value="1"/>
</dbReference>
<evidence type="ECO:0000256" key="11">
    <source>
        <dbReference type="ARBA" id="ARBA00042743"/>
    </source>
</evidence>
<dbReference type="Pfam" id="PF00583">
    <property type="entry name" value="Acetyltransf_1"/>
    <property type="match status" value="1"/>
</dbReference>
<protein>
    <recommendedName>
        <fullName evidence="6">N-alpha-acetyltransferase 20</fullName>
        <ecNumber evidence="5">2.3.1.254</ecNumber>
    </recommendedName>
    <alternativeName>
        <fullName evidence="10">Methionine N-acetyltransferase</fullName>
    </alternativeName>
    <alternativeName>
        <fullName evidence="7">N-acetyltransferase 5</fullName>
    </alternativeName>
    <alternativeName>
        <fullName evidence="11">N-terminal acetyltransferase B complex catalytic subunit NAA20</fullName>
    </alternativeName>
    <alternativeName>
        <fullName evidence="9">N-terminal acetyltransferase B complex catalytic subunit NAT5</fullName>
    </alternativeName>
    <alternativeName>
        <fullName evidence="8">NatB catalytic subunit</fullName>
    </alternativeName>
</protein>
<comment type="similarity">
    <text evidence="3">Belongs to the acetyltransferase family. ARD1 subfamily.</text>
</comment>
<evidence type="ECO:0000256" key="1">
    <source>
        <dbReference type="ARBA" id="ARBA00022679"/>
    </source>
</evidence>
<evidence type="ECO:0000313" key="19">
    <source>
        <dbReference type="Proteomes" id="UP000887575"/>
    </source>
</evidence>
<comment type="subunit">
    <text evidence="4">Component of the N-terminal acetyltransferase B (NatB) complex which is composed of NAA20 and NAA25.</text>
</comment>
<dbReference type="InterPro" id="IPR000182">
    <property type="entry name" value="GNAT_dom"/>
</dbReference>
<keyword evidence="2" id="KW-0012">Acyltransferase</keyword>
<dbReference type="InterPro" id="IPR051646">
    <property type="entry name" value="NatB_acetyltransferase_subunit"/>
</dbReference>
<evidence type="ECO:0000256" key="6">
    <source>
        <dbReference type="ARBA" id="ARBA00039529"/>
    </source>
</evidence>
<comment type="function">
    <text evidence="12">Catalytic subunit of the NatB complex which catalyzes acetylation of the N-terminal methionine residues of peptides beginning with Met-Asp, Met-Glu, Met-Asn and Met-Gln. Proteins with cell cycle functions are overrepresented in the pool of NatB substrates. Required for maintaining the structure and function of actomyosin fibers and for proper cellular migration.</text>
</comment>
<keyword evidence="1" id="KW-0808">Transferase</keyword>
<dbReference type="GO" id="GO:0120518">
    <property type="term" value="F:protein N-terminal-methionine acetyltransferase activity"/>
    <property type="evidence" value="ECO:0007669"/>
    <property type="project" value="UniProtKB-EC"/>
</dbReference>
<reference evidence="20" key="1">
    <citation type="submission" date="2024-02" db="UniProtKB">
        <authorList>
            <consortium name="WormBaseParasite"/>
        </authorList>
    </citation>
    <scope>IDENTIFICATION</scope>
</reference>
<dbReference type="PROSITE" id="PS51186">
    <property type="entry name" value="GNAT"/>
    <property type="match status" value="1"/>
</dbReference>
<proteinExistence type="inferred from homology"/>
<evidence type="ECO:0000256" key="4">
    <source>
        <dbReference type="ARBA" id="ARBA00038748"/>
    </source>
</evidence>
<evidence type="ECO:0000256" key="7">
    <source>
        <dbReference type="ARBA" id="ARBA00041220"/>
    </source>
</evidence>
<dbReference type="SUPFAM" id="SSF55729">
    <property type="entry name" value="Acyl-CoA N-acyltransferases (Nat)"/>
    <property type="match status" value="1"/>
</dbReference>
<evidence type="ECO:0000256" key="2">
    <source>
        <dbReference type="ARBA" id="ARBA00023315"/>
    </source>
</evidence>
<organism evidence="19 20">
    <name type="scientific">Mesorhabditis belari</name>
    <dbReference type="NCBI Taxonomy" id="2138241"/>
    <lineage>
        <taxon>Eukaryota</taxon>
        <taxon>Metazoa</taxon>
        <taxon>Ecdysozoa</taxon>
        <taxon>Nematoda</taxon>
        <taxon>Chromadorea</taxon>
        <taxon>Rhabditida</taxon>
        <taxon>Rhabditina</taxon>
        <taxon>Rhabditomorpha</taxon>
        <taxon>Rhabditoidea</taxon>
        <taxon>Rhabditidae</taxon>
        <taxon>Mesorhabditinae</taxon>
        <taxon>Mesorhabditis</taxon>
    </lineage>
</organism>
<evidence type="ECO:0000256" key="3">
    <source>
        <dbReference type="ARBA" id="ARBA00025786"/>
    </source>
</evidence>
<comment type="catalytic activity">
    <reaction evidence="14">
        <text>N-terminal L-methionyl-L-asparaginyl-[protein] + acetyl-CoA = N-terminal N(alpha)-acetyl-L-methionyl-L-asparaginyl-[protein] + CoA + H(+)</text>
        <dbReference type="Rhea" id="RHEA:50484"/>
        <dbReference type="Rhea" id="RHEA-COMP:12694"/>
        <dbReference type="Rhea" id="RHEA-COMP:12695"/>
        <dbReference type="ChEBI" id="CHEBI:15378"/>
        <dbReference type="ChEBI" id="CHEBI:57287"/>
        <dbReference type="ChEBI" id="CHEBI:57288"/>
        <dbReference type="ChEBI" id="CHEBI:133356"/>
        <dbReference type="ChEBI" id="CHEBI:133358"/>
        <dbReference type="EC" id="2.3.1.254"/>
    </reaction>
</comment>